<dbReference type="PANTHER" id="PTHR30404">
    <property type="entry name" value="N-ACETYLMURAMOYL-L-ALANINE AMIDASE"/>
    <property type="match status" value="1"/>
</dbReference>
<feature type="signal peptide" evidence="4">
    <location>
        <begin position="1"/>
        <end position="20"/>
    </location>
</feature>
<evidence type="ECO:0000256" key="4">
    <source>
        <dbReference type="SAM" id="SignalP"/>
    </source>
</evidence>
<organism evidence="6 7">
    <name type="scientific">Pedobacter hiemivivus</name>
    <dbReference type="NCBI Taxonomy" id="2530454"/>
    <lineage>
        <taxon>Bacteria</taxon>
        <taxon>Pseudomonadati</taxon>
        <taxon>Bacteroidota</taxon>
        <taxon>Sphingobacteriia</taxon>
        <taxon>Sphingobacteriales</taxon>
        <taxon>Sphingobacteriaceae</taxon>
        <taxon>Pedobacter</taxon>
    </lineage>
</organism>
<protein>
    <recommendedName>
        <fullName evidence="2">N-acetylmuramoyl-L-alanine amidase</fullName>
        <ecNumber evidence="2">3.5.1.28</ecNumber>
    </recommendedName>
</protein>
<dbReference type="CDD" id="cd02696">
    <property type="entry name" value="MurNAc-LAA"/>
    <property type="match status" value="1"/>
</dbReference>
<evidence type="ECO:0000259" key="5">
    <source>
        <dbReference type="SMART" id="SM00646"/>
    </source>
</evidence>
<dbReference type="PANTHER" id="PTHR30404:SF0">
    <property type="entry name" value="N-ACETYLMURAMOYL-L-ALANINE AMIDASE AMIC"/>
    <property type="match status" value="1"/>
</dbReference>
<comment type="catalytic activity">
    <reaction evidence="1">
        <text>Hydrolyzes the link between N-acetylmuramoyl residues and L-amino acid residues in certain cell-wall glycopeptides.</text>
        <dbReference type="EC" id="3.5.1.28"/>
    </reaction>
</comment>
<dbReference type="GO" id="GO:0030288">
    <property type="term" value="C:outer membrane-bounded periplasmic space"/>
    <property type="evidence" value="ECO:0007669"/>
    <property type="project" value="TreeGrafter"/>
</dbReference>
<evidence type="ECO:0000313" key="6">
    <source>
        <dbReference type="EMBL" id="TKC58598.1"/>
    </source>
</evidence>
<dbReference type="Pfam" id="PF01520">
    <property type="entry name" value="Amidase_3"/>
    <property type="match status" value="1"/>
</dbReference>
<evidence type="ECO:0000256" key="1">
    <source>
        <dbReference type="ARBA" id="ARBA00001561"/>
    </source>
</evidence>
<dbReference type="Proteomes" id="UP000309594">
    <property type="component" value="Unassembled WGS sequence"/>
</dbReference>
<dbReference type="RefSeq" id="WP_136881305.1">
    <property type="nucleotide sequence ID" value="NZ_SWDX01000007.1"/>
</dbReference>
<dbReference type="InterPro" id="IPR002508">
    <property type="entry name" value="MurNAc-LAA_cat"/>
</dbReference>
<dbReference type="AlphaFoldDB" id="A0A4U1G4X3"/>
<dbReference type="GO" id="GO:0009253">
    <property type="term" value="P:peptidoglycan catabolic process"/>
    <property type="evidence" value="ECO:0007669"/>
    <property type="project" value="InterPro"/>
</dbReference>
<accession>A0A4U1G4X3</accession>
<reference evidence="6 7" key="1">
    <citation type="submission" date="2019-04" db="EMBL/GenBank/DDBJ databases">
        <title>Pedobacter sp. RP-1-16 sp. nov., isolated from Arctic soil.</title>
        <authorList>
            <person name="Dahal R.H."/>
            <person name="Kim D.-U."/>
        </authorList>
    </citation>
    <scope>NUCLEOTIDE SEQUENCE [LARGE SCALE GENOMIC DNA]</scope>
    <source>
        <strain evidence="6 7">RP-1-16</strain>
    </source>
</reference>
<keyword evidence="4" id="KW-0732">Signal</keyword>
<gene>
    <name evidence="6" type="ORF">FBD94_18465</name>
</gene>
<evidence type="ECO:0000313" key="7">
    <source>
        <dbReference type="Proteomes" id="UP000309594"/>
    </source>
</evidence>
<dbReference type="InterPro" id="IPR050695">
    <property type="entry name" value="N-acetylmuramoyl_amidase_3"/>
</dbReference>
<evidence type="ECO:0000256" key="2">
    <source>
        <dbReference type="ARBA" id="ARBA00011901"/>
    </source>
</evidence>
<sequence>MRLKKIVFLLAIPLFISTHAAFSQGYKVKTIVIDAGHGGPKSGAAGSYSLEKNVALKVALKLGKKFEEEMPDVKILYTRKTDIDVEFHKRAALANDNKADIFISIHCNSMPDRRVLTGYTTKRGKKVAQYASVKNTSTSGTETFVAGSHRLNEQDAAIRENADIKLEKNYKENYDGYDPNDPETFIILSLFKNTFRDKSLKLARLIQDAYTNDSKRVNRGVKEQGLLILQRCGMPAVLTEIGFISNPNEEDYMNSADGQDEIVNSIYKAVKTYKKETEIN</sequence>
<dbReference type="SMART" id="SM00646">
    <property type="entry name" value="Ami_3"/>
    <property type="match status" value="1"/>
</dbReference>
<feature type="domain" description="MurNAc-LAA" evidence="5">
    <location>
        <begin position="91"/>
        <end position="271"/>
    </location>
</feature>
<evidence type="ECO:0000256" key="3">
    <source>
        <dbReference type="ARBA" id="ARBA00022801"/>
    </source>
</evidence>
<keyword evidence="3" id="KW-0378">Hydrolase</keyword>
<dbReference type="EC" id="3.5.1.28" evidence="2"/>
<feature type="chain" id="PRO_5020489081" description="N-acetylmuramoyl-L-alanine amidase" evidence="4">
    <location>
        <begin position="21"/>
        <end position="280"/>
    </location>
</feature>
<name>A0A4U1G4X3_9SPHI</name>
<dbReference type="EMBL" id="SWDX01000007">
    <property type="protein sequence ID" value="TKC58598.1"/>
    <property type="molecule type" value="Genomic_DNA"/>
</dbReference>
<proteinExistence type="predicted"/>
<dbReference type="SUPFAM" id="SSF53187">
    <property type="entry name" value="Zn-dependent exopeptidases"/>
    <property type="match status" value="1"/>
</dbReference>
<dbReference type="Gene3D" id="3.40.630.40">
    <property type="entry name" value="Zn-dependent exopeptidases"/>
    <property type="match status" value="1"/>
</dbReference>
<comment type="caution">
    <text evidence="6">The sequence shown here is derived from an EMBL/GenBank/DDBJ whole genome shotgun (WGS) entry which is preliminary data.</text>
</comment>
<dbReference type="GO" id="GO:0008745">
    <property type="term" value="F:N-acetylmuramoyl-L-alanine amidase activity"/>
    <property type="evidence" value="ECO:0007669"/>
    <property type="project" value="UniProtKB-EC"/>
</dbReference>